<reference evidence="1" key="1">
    <citation type="submission" date="2019-08" db="EMBL/GenBank/DDBJ databases">
        <authorList>
            <person name="Kucharzyk K."/>
            <person name="Murdoch R.W."/>
            <person name="Higgins S."/>
            <person name="Loffler F."/>
        </authorList>
    </citation>
    <scope>NUCLEOTIDE SEQUENCE</scope>
</reference>
<sequence length="171" mass="19441">MTAIDWDTMWNTRDQLVEELKNRGLLPERSLYIRREDGGVFALAVRADAPRVLSFDWNGASCRYRVLENPHIALSEYDVQPGGFGGMFGLGEKGAHGWMLRVLDGTSLVWETPVLPGMTAVADLLFREDRFLNGRRKKGTVPHWQLCPEDEQRCEEIIAVWERLLAGVNAR</sequence>
<organism evidence="1">
    <name type="scientific">bioreactor metagenome</name>
    <dbReference type="NCBI Taxonomy" id="1076179"/>
    <lineage>
        <taxon>unclassified sequences</taxon>
        <taxon>metagenomes</taxon>
        <taxon>ecological metagenomes</taxon>
    </lineage>
</organism>
<accession>A0A644XX44</accession>
<dbReference type="AlphaFoldDB" id="A0A644XX44"/>
<gene>
    <name evidence="1" type="ORF">SDC9_67262</name>
</gene>
<proteinExistence type="predicted"/>
<protein>
    <submittedName>
        <fullName evidence="1">Uncharacterized protein</fullName>
    </submittedName>
</protein>
<evidence type="ECO:0000313" key="1">
    <source>
        <dbReference type="EMBL" id="MPM20826.1"/>
    </source>
</evidence>
<comment type="caution">
    <text evidence="1">The sequence shown here is derived from an EMBL/GenBank/DDBJ whole genome shotgun (WGS) entry which is preliminary data.</text>
</comment>
<name>A0A644XX44_9ZZZZ</name>
<dbReference type="EMBL" id="VSSQ01003465">
    <property type="protein sequence ID" value="MPM20826.1"/>
    <property type="molecule type" value="Genomic_DNA"/>
</dbReference>